<dbReference type="PANTHER" id="PTHR34615">
    <property type="entry name" value="PX DOMAIN-CONTAINING PROTEIN"/>
    <property type="match status" value="1"/>
</dbReference>
<dbReference type="AlphaFoldDB" id="A0A8W8J1V5"/>
<keyword evidence="2" id="KW-0479">Metal-binding</keyword>
<evidence type="ECO:0000259" key="3">
    <source>
        <dbReference type="Pfam" id="PF13359"/>
    </source>
</evidence>
<accession>A0A8W8J1V5</accession>
<dbReference type="Pfam" id="PF13359">
    <property type="entry name" value="DDE_Tnp_4"/>
    <property type="match status" value="1"/>
</dbReference>
<evidence type="ECO:0000256" key="1">
    <source>
        <dbReference type="ARBA" id="ARBA00001968"/>
    </source>
</evidence>
<name>A0A8W8J1V5_MAGGI</name>
<evidence type="ECO:0000256" key="2">
    <source>
        <dbReference type="ARBA" id="ARBA00022723"/>
    </source>
</evidence>
<dbReference type="InterPro" id="IPR027806">
    <property type="entry name" value="HARBI1_dom"/>
</dbReference>
<organism evidence="4 5">
    <name type="scientific">Magallana gigas</name>
    <name type="common">Pacific oyster</name>
    <name type="synonym">Crassostrea gigas</name>
    <dbReference type="NCBI Taxonomy" id="29159"/>
    <lineage>
        <taxon>Eukaryota</taxon>
        <taxon>Metazoa</taxon>
        <taxon>Spiralia</taxon>
        <taxon>Lophotrochozoa</taxon>
        <taxon>Mollusca</taxon>
        <taxon>Bivalvia</taxon>
        <taxon>Autobranchia</taxon>
        <taxon>Pteriomorphia</taxon>
        <taxon>Ostreida</taxon>
        <taxon>Ostreoidea</taxon>
        <taxon>Ostreidae</taxon>
        <taxon>Magallana</taxon>
    </lineage>
</organism>
<sequence length="243" mass="27569">MAQSMMLLASLEDDDDILLLSCMDVDKESSIYHKLGIDELSEEQFRTLFRFKKEDIYALCDALGIPVKIVCKNRTVCTGIEDLIDSIHGHKLENLHQPWLSHAKLDEMVAAVNQCGAPLANCWGFIDGTVRPICRLQSHQQLVFNGHKRVHGLKFQCITTPDGMIAHMFGPIEGRRHDAGLLRESGVEQQMQHHMTKANGEVYSVYGDPAYPLSPYVTPPFEELLYQRIRCVLTKRCHLSEYA</sequence>
<comment type="cofactor">
    <cofactor evidence="1">
        <name>a divalent metal cation</name>
        <dbReference type="ChEBI" id="CHEBI:60240"/>
    </cofactor>
</comment>
<feature type="domain" description="DDE Tnp4" evidence="3">
    <location>
        <begin position="126"/>
        <end position="221"/>
    </location>
</feature>
<dbReference type="Proteomes" id="UP000005408">
    <property type="component" value="Unassembled WGS sequence"/>
</dbReference>
<evidence type="ECO:0000313" key="5">
    <source>
        <dbReference type="Proteomes" id="UP000005408"/>
    </source>
</evidence>
<evidence type="ECO:0000313" key="4">
    <source>
        <dbReference type="EnsemblMetazoa" id="G16698.1:cds"/>
    </source>
</evidence>
<keyword evidence="5" id="KW-1185">Reference proteome</keyword>
<proteinExistence type="predicted"/>
<dbReference type="EnsemblMetazoa" id="G16698.1">
    <property type="protein sequence ID" value="G16698.1:cds"/>
    <property type="gene ID" value="G16698"/>
</dbReference>
<reference evidence="4" key="1">
    <citation type="submission" date="2022-08" db="UniProtKB">
        <authorList>
            <consortium name="EnsemblMetazoa"/>
        </authorList>
    </citation>
    <scope>IDENTIFICATION</scope>
    <source>
        <strain evidence="4">05x7-T-G4-1.051#20</strain>
    </source>
</reference>
<protein>
    <recommendedName>
        <fullName evidence="3">DDE Tnp4 domain-containing protein</fullName>
    </recommendedName>
</protein>
<dbReference type="GO" id="GO:0046872">
    <property type="term" value="F:metal ion binding"/>
    <property type="evidence" value="ECO:0007669"/>
    <property type="project" value="UniProtKB-KW"/>
</dbReference>
<dbReference type="PANTHER" id="PTHR34615:SF1">
    <property type="entry name" value="PX DOMAIN-CONTAINING PROTEIN"/>
    <property type="match status" value="1"/>
</dbReference>